<organism evidence="2 3">
    <name type="scientific">Mycena sanguinolenta</name>
    <dbReference type="NCBI Taxonomy" id="230812"/>
    <lineage>
        <taxon>Eukaryota</taxon>
        <taxon>Fungi</taxon>
        <taxon>Dikarya</taxon>
        <taxon>Basidiomycota</taxon>
        <taxon>Agaricomycotina</taxon>
        <taxon>Agaricomycetes</taxon>
        <taxon>Agaricomycetidae</taxon>
        <taxon>Agaricales</taxon>
        <taxon>Marasmiineae</taxon>
        <taxon>Mycenaceae</taxon>
        <taxon>Mycena</taxon>
    </lineage>
</organism>
<dbReference type="Proteomes" id="UP000623467">
    <property type="component" value="Unassembled WGS sequence"/>
</dbReference>
<accession>A0A8H6Z3Q9</accession>
<evidence type="ECO:0000313" key="2">
    <source>
        <dbReference type="EMBL" id="KAF7370132.1"/>
    </source>
</evidence>
<name>A0A8H6Z3Q9_9AGAR</name>
<feature type="region of interest" description="Disordered" evidence="1">
    <location>
        <begin position="102"/>
        <end position="139"/>
    </location>
</feature>
<dbReference type="AlphaFoldDB" id="A0A8H6Z3Q9"/>
<protein>
    <submittedName>
        <fullName evidence="2">Uncharacterized protein</fullName>
    </submittedName>
</protein>
<feature type="region of interest" description="Disordered" evidence="1">
    <location>
        <begin position="44"/>
        <end position="88"/>
    </location>
</feature>
<evidence type="ECO:0000256" key="1">
    <source>
        <dbReference type="SAM" id="MobiDB-lite"/>
    </source>
</evidence>
<evidence type="ECO:0000313" key="3">
    <source>
        <dbReference type="Proteomes" id="UP000623467"/>
    </source>
</evidence>
<reference evidence="2" key="1">
    <citation type="submission" date="2020-05" db="EMBL/GenBank/DDBJ databases">
        <title>Mycena genomes resolve the evolution of fungal bioluminescence.</title>
        <authorList>
            <person name="Tsai I.J."/>
        </authorList>
    </citation>
    <scope>NUCLEOTIDE SEQUENCE</scope>
    <source>
        <strain evidence="2">160909Yilan</strain>
    </source>
</reference>
<proteinExistence type="predicted"/>
<gene>
    <name evidence="2" type="ORF">MSAN_00643400</name>
</gene>
<comment type="caution">
    <text evidence="2">The sequence shown here is derived from an EMBL/GenBank/DDBJ whole genome shotgun (WGS) entry which is preliminary data.</text>
</comment>
<sequence length="139" mass="15072">MLDAIRGGMRIQATFTPDPIAPDDKARLHDDAPRPDLALTAVLKSAGRPSIHPPADLRHGNWSKARRHGGARQDLPPAALLESSSRPSVHSNLCLANWSRNSMGRQTAHARASQPVPSRSQSHKAKAEGIKLEDETERG</sequence>
<feature type="compositionally biased region" description="Basic and acidic residues" evidence="1">
    <location>
        <begin position="125"/>
        <end position="139"/>
    </location>
</feature>
<dbReference type="EMBL" id="JACAZH010000004">
    <property type="protein sequence ID" value="KAF7370132.1"/>
    <property type="molecule type" value="Genomic_DNA"/>
</dbReference>
<keyword evidence="3" id="KW-1185">Reference proteome</keyword>